<protein>
    <submittedName>
        <fullName evidence="2">Uncharacterized protein</fullName>
    </submittedName>
</protein>
<dbReference type="EMBL" id="AP004814">
    <property type="protein sequence ID" value="BAD17083.1"/>
    <property type="molecule type" value="Genomic_DNA"/>
</dbReference>
<gene>
    <name evidence="2" type="primary">P0471A11.13</name>
</gene>
<evidence type="ECO:0000313" key="2">
    <source>
        <dbReference type="EMBL" id="BAD17083.1"/>
    </source>
</evidence>
<feature type="compositionally biased region" description="Gly residues" evidence="1">
    <location>
        <begin position="30"/>
        <end position="42"/>
    </location>
</feature>
<evidence type="ECO:0000313" key="3">
    <source>
        <dbReference type="Proteomes" id="UP000000763"/>
    </source>
</evidence>
<organism evidence="2 3">
    <name type="scientific">Oryza sativa subsp. japonica</name>
    <name type="common">Rice</name>
    <dbReference type="NCBI Taxonomy" id="39947"/>
    <lineage>
        <taxon>Eukaryota</taxon>
        <taxon>Viridiplantae</taxon>
        <taxon>Streptophyta</taxon>
        <taxon>Embryophyta</taxon>
        <taxon>Tracheophyta</taxon>
        <taxon>Spermatophyta</taxon>
        <taxon>Magnoliopsida</taxon>
        <taxon>Liliopsida</taxon>
        <taxon>Poales</taxon>
        <taxon>Poaceae</taxon>
        <taxon>BOP clade</taxon>
        <taxon>Oryzoideae</taxon>
        <taxon>Oryzeae</taxon>
        <taxon>Oryzinae</taxon>
        <taxon>Oryza</taxon>
        <taxon>Oryza sativa</taxon>
    </lineage>
</organism>
<proteinExistence type="predicted"/>
<feature type="region of interest" description="Disordered" evidence="1">
    <location>
        <begin position="1"/>
        <end position="59"/>
    </location>
</feature>
<sequence>MAPGGWREEGREMERGEMEREEEEDERGPATGGAVGRRPPGGGERRRSGGRRRAGGGNATIHILVAAAMVQRRQARPRGSARAQPSDFGELRCWTEADGKVHTFRVTTIPC</sequence>
<evidence type="ECO:0000256" key="1">
    <source>
        <dbReference type="SAM" id="MobiDB-lite"/>
    </source>
</evidence>
<dbReference type="Proteomes" id="UP000000763">
    <property type="component" value="Chromosome 2"/>
</dbReference>
<name>Q6Z7W1_ORYSJ</name>
<dbReference type="AlphaFoldDB" id="Q6Z7W1"/>
<feature type="compositionally biased region" description="Basic and acidic residues" evidence="1">
    <location>
        <begin position="1"/>
        <end position="18"/>
    </location>
</feature>
<reference evidence="3" key="1">
    <citation type="journal article" date="2005" name="Nature">
        <title>The map-based sequence of the rice genome.</title>
        <authorList>
            <consortium name="International rice genome sequencing project (IRGSP)"/>
            <person name="Matsumoto T."/>
            <person name="Wu J."/>
            <person name="Kanamori H."/>
            <person name="Katayose Y."/>
            <person name="Fujisawa M."/>
            <person name="Namiki N."/>
            <person name="Mizuno H."/>
            <person name="Yamamoto K."/>
            <person name="Antonio B.A."/>
            <person name="Baba T."/>
            <person name="Sakata K."/>
            <person name="Nagamura Y."/>
            <person name="Aoki H."/>
            <person name="Arikawa K."/>
            <person name="Arita K."/>
            <person name="Bito T."/>
            <person name="Chiden Y."/>
            <person name="Fujitsuka N."/>
            <person name="Fukunaka R."/>
            <person name="Hamada M."/>
            <person name="Harada C."/>
            <person name="Hayashi A."/>
            <person name="Hijishita S."/>
            <person name="Honda M."/>
            <person name="Hosokawa S."/>
            <person name="Ichikawa Y."/>
            <person name="Idonuma A."/>
            <person name="Iijima M."/>
            <person name="Ikeda M."/>
            <person name="Ikeno M."/>
            <person name="Ito K."/>
            <person name="Ito S."/>
            <person name="Ito T."/>
            <person name="Ito Y."/>
            <person name="Ito Y."/>
            <person name="Iwabuchi A."/>
            <person name="Kamiya K."/>
            <person name="Karasawa W."/>
            <person name="Kurita K."/>
            <person name="Katagiri S."/>
            <person name="Kikuta A."/>
            <person name="Kobayashi H."/>
            <person name="Kobayashi N."/>
            <person name="Machita K."/>
            <person name="Maehara T."/>
            <person name="Masukawa M."/>
            <person name="Mizubayashi T."/>
            <person name="Mukai Y."/>
            <person name="Nagasaki H."/>
            <person name="Nagata Y."/>
            <person name="Naito S."/>
            <person name="Nakashima M."/>
            <person name="Nakama Y."/>
            <person name="Nakamichi Y."/>
            <person name="Nakamura M."/>
            <person name="Meguro A."/>
            <person name="Negishi M."/>
            <person name="Ohta I."/>
            <person name="Ohta T."/>
            <person name="Okamoto M."/>
            <person name="Ono N."/>
            <person name="Saji S."/>
            <person name="Sakaguchi M."/>
            <person name="Sakai K."/>
            <person name="Shibata M."/>
            <person name="Shimokawa T."/>
            <person name="Song J."/>
            <person name="Takazaki Y."/>
            <person name="Terasawa K."/>
            <person name="Tsugane M."/>
            <person name="Tsuji K."/>
            <person name="Ueda S."/>
            <person name="Waki K."/>
            <person name="Yamagata H."/>
            <person name="Yamamoto M."/>
            <person name="Yamamoto S."/>
            <person name="Yamane H."/>
            <person name="Yoshiki S."/>
            <person name="Yoshihara R."/>
            <person name="Yukawa K."/>
            <person name="Zhong H."/>
            <person name="Yano M."/>
            <person name="Yuan Q."/>
            <person name="Ouyang S."/>
            <person name="Liu J."/>
            <person name="Jones K.M."/>
            <person name="Gansberger K."/>
            <person name="Moffat K."/>
            <person name="Hill J."/>
            <person name="Bera J."/>
            <person name="Fadrosh D."/>
            <person name="Jin S."/>
            <person name="Johri S."/>
            <person name="Kim M."/>
            <person name="Overton L."/>
            <person name="Reardon M."/>
            <person name="Tsitrin T."/>
            <person name="Vuong H."/>
            <person name="Weaver B."/>
            <person name="Ciecko A."/>
            <person name="Tallon L."/>
            <person name="Jackson J."/>
            <person name="Pai G."/>
            <person name="Aken S.V."/>
            <person name="Utterback T."/>
            <person name="Reidmuller S."/>
            <person name="Feldblyum T."/>
            <person name="Hsiao J."/>
            <person name="Zismann V."/>
            <person name="Iobst S."/>
            <person name="de Vazeille A.R."/>
            <person name="Buell C.R."/>
            <person name="Ying K."/>
            <person name="Li Y."/>
            <person name="Lu T."/>
            <person name="Huang Y."/>
            <person name="Zhao Q."/>
            <person name="Feng Q."/>
            <person name="Zhang L."/>
            <person name="Zhu J."/>
            <person name="Weng Q."/>
            <person name="Mu J."/>
            <person name="Lu Y."/>
            <person name="Fan D."/>
            <person name="Liu Y."/>
            <person name="Guan J."/>
            <person name="Zhang Y."/>
            <person name="Yu S."/>
            <person name="Liu X."/>
            <person name="Zhang Y."/>
            <person name="Hong G."/>
            <person name="Han B."/>
            <person name="Choisne N."/>
            <person name="Demange N."/>
            <person name="Orjeda G."/>
            <person name="Samain S."/>
            <person name="Cattolico L."/>
            <person name="Pelletier E."/>
            <person name="Couloux A."/>
            <person name="Segurens B."/>
            <person name="Wincker P."/>
            <person name="D'Hont A."/>
            <person name="Scarpelli C."/>
            <person name="Weissenbach J."/>
            <person name="Salanoubat M."/>
            <person name="Quetier F."/>
            <person name="Yu Y."/>
            <person name="Kim H.R."/>
            <person name="Rambo T."/>
            <person name="Currie J."/>
            <person name="Collura K."/>
            <person name="Luo M."/>
            <person name="Yang T."/>
            <person name="Ammiraju J.S.S."/>
            <person name="Engler F."/>
            <person name="Soderlund C."/>
            <person name="Wing R.A."/>
            <person name="Palmer L.E."/>
            <person name="de la Bastide M."/>
            <person name="Spiegel L."/>
            <person name="Nascimento L."/>
            <person name="Zutavern T."/>
            <person name="O'Shaughnessy A."/>
            <person name="Dike S."/>
            <person name="Dedhia N."/>
            <person name="Preston R."/>
            <person name="Balija V."/>
            <person name="McCombie W.R."/>
            <person name="Chow T."/>
            <person name="Chen H."/>
            <person name="Chung M."/>
            <person name="Chen C."/>
            <person name="Shaw J."/>
            <person name="Wu H."/>
            <person name="Hsiao K."/>
            <person name="Chao Y."/>
            <person name="Chu M."/>
            <person name="Cheng C."/>
            <person name="Hour A."/>
            <person name="Lee P."/>
            <person name="Lin S."/>
            <person name="Lin Y."/>
            <person name="Liou J."/>
            <person name="Liu S."/>
            <person name="Hsing Y."/>
            <person name="Raghuvanshi S."/>
            <person name="Mohanty A."/>
            <person name="Bharti A.K."/>
            <person name="Gaur A."/>
            <person name="Gupta V."/>
            <person name="Kumar D."/>
            <person name="Ravi V."/>
            <person name="Vij S."/>
            <person name="Kapur A."/>
            <person name="Khurana P."/>
            <person name="Khurana P."/>
            <person name="Khurana J.P."/>
            <person name="Tyagi A.K."/>
            <person name="Gaikwad K."/>
            <person name="Singh A."/>
            <person name="Dalal V."/>
            <person name="Srivastava S."/>
            <person name="Dixit A."/>
            <person name="Pal A.K."/>
            <person name="Ghazi I.A."/>
            <person name="Yadav M."/>
            <person name="Pandit A."/>
            <person name="Bhargava A."/>
            <person name="Sureshbabu K."/>
            <person name="Batra K."/>
            <person name="Sharma T.R."/>
            <person name="Mohapatra T."/>
            <person name="Singh N.K."/>
            <person name="Messing J."/>
            <person name="Nelson A.B."/>
            <person name="Fuks G."/>
            <person name="Kavchok S."/>
            <person name="Keizer G."/>
            <person name="Linton E."/>
            <person name="Llaca V."/>
            <person name="Song R."/>
            <person name="Tanyolac B."/>
            <person name="Young S."/>
            <person name="Ho-Il K."/>
            <person name="Hahn J.H."/>
            <person name="Sangsakoo G."/>
            <person name="Vanavichit A."/>
            <person name="de Mattos Luiz.A.T."/>
            <person name="Zimmer P.D."/>
            <person name="Malone G."/>
            <person name="Dellagostin O."/>
            <person name="de Oliveira A.C."/>
            <person name="Bevan M."/>
            <person name="Bancroft I."/>
            <person name="Minx P."/>
            <person name="Cordum H."/>
            <person name="Wilson R."/>
            <person name="Cheng Z."/>
            <person name="Jin W."/>
            <person name="Jiang J."/>
            <person name="Leong S.A."/>
            <person name="Iwama H."/>
            <person name="Gojobori T."/>
            <person name="Itoh T."/>
            <person name="Niimura Y."/>
            <person name="Fujii Y."/>
            <person name="Habara T."/>
            <person name="Sakai H."/>
            <person name="Sato Y."/>
            <person name="Wilson G."/>
            <person name="Kumar K."/>
            <person name="McCouch S."/>
            <person name="Juretic N."/>
            <person name="Hoen D."/>
            <person name="Wright S."/>
            <person name="Bruskiewich R."/>
            <person name="Bureau T."/>
            <person name="Miyao A."/>
            <person name="Hirochika H."/>
            <person name="Nishikawa T."/>
            <person name="Kadowaki K."/>
            <person name="Sugiura M."/>
            <person name="Burr B."/>
            <person name="Sasaki T."/>
        </authorList>
    </citation>
    <scope>NUCLEOTIDE SEQUENCE [LARGE SCALE GENOMIC DNA]</scope>
    <source>
        <strain evidence="3">cv. Nipponbare</strain>
    </source>
</reference>
<accession>Q6Z7W1</accession>
<reference evidence="3" key="2">
    <citation type="journal article" date="2008" name="Nucleic Acids Res.">
        <title>The rice annotation project database (RAP-DB): 2008 update.</title>
        <authorList>
            <consortium name="The rice annotation project (RAP)"/>
        </authorList>
    </citation>
    <scope>GENOME REANNOTATION</scope>
    <source>
        <strain evidence="3">cv. Nipponbare</strain>
    </source>
</reference>